<protein>
    <submittedName>
        <fullName evidence="1">Uncharacterized protein</fullName>
    </submittedName>
</protein>
<sequence length="137" mass="15537">MFGANKHITTDVFSRYNRSHLPRDSGGNLELMRPEAMHVTQIAKTFRKYSWVLPTCAAFHIIRMCSQAAGDLTFWAAGGLSVERFSNLKRSKGFQTRVATLSKRFFFPPNLADGNHPIFSSAYKRIECRLSFSDIVS</sequence>
<gene>
    <name evidence="1" type="ORF">NPIL_274181</name>
</gene>
<reference evidence="1" key="1">
    <citation type="submission" date="2020-08" db="EMBL/GenBank/DDBJ databases">
        <title>Multicomponent nature underlies the extraordinary mechanical properties of spider dragline silk.</title>
        <authorList>
            <person name="Kono N."/>
            <person name="Nakamura H."/>
            <person name="Mori M."/>
            <person name="Yoshida Y."/>
            <person name="Ohtoshi R."/>
            <person name="Malay A.D."/>
            <person name="Moran D.A.P."/>
            <person name="Tomita M."/>
            <person name="Numata K."/>
            <person name="Arakawa K."/>
        </authorList>
    </citation>
    <scope>NUCLEOTIDE SEQUENCE</scope>
</reference>
<dbReference type="AlphaFoldDB" id="A0A8X6PI64"/>
<dbReference type="Proteomes" id="UP000887013">
    <property type="component" value="Unassembled WGS sequence"/>
</dbReference>
<keyword evidence="2" id="KW-1185">Reference proteome</keyword>
<evidence type="ECO:0000313" key="2">
    <source>
        <dbReference type="Proteomes" id="UP000887013"/>
    </source>
</evidence>
<evidence type="ECO:0000313" key="1">
    <source>
        <dbReference type="EMBL" id="GFT72510.1"/>
    </source>
</evidence>
<organism evidence="1 2">
    <name type="scientific">Nephila pilipes</name>
    <name type="common">Giant wood spider</name>
    <name type="synonym">Nephila maculata</name>
    <dbReference type="NCBI Taxonomy" id="299642"/>
    <lineage>
        <taxon>Eukaryota</taxon>
        <taxon>Metazoa</taxon>
        <taxon>Ecdysozoa</taxon>
        <taxon>Arthropoda</taxon>
        <taxon>Chelicerata</taxon>
        <taxon>Arachnida</taxon>
        <taxon>Araneae</taxon>
        <taxon>Araneomorphae</taxon>
        <taxon>Entelegynae</taxon>
        <taxon>Araneoidea</taxon>
        <taxon>Nephilidae</taxon>
        <taxon>Nephila</taxon>
    </lineage>
</organism>
<dbReference type="EMBL" id="BMAW01116872">
    <property type="protein sequence ID" value="GFT72510.1"/>
    <property type="molecule type" value="Genomic_DNA"/>
</dbReference>
<name>A0A8X6PI64_NEPPI</name>
<accession>A0A8X6PI64</accession>
<proteinExistence type="predicted"/>
<comment type="caution">
    <text evidence="1">The sequence shown here is derived from an EMBL/GenBank/DDBJ whole genome shotgun (WGS) entry which is preliminary data.</text>
</comment>